<dbReference type="InterPro" id="IPR052536">
    <property type="entry name" value="ABC-4_Integral_Memb_Prot"/>
</dbReference>
<dbReference type="Pfam" id="PF02687">
    <property type="entry name" value="FtsX"/>
    <property type="match status" value="1"/>
</dbReference>
<dbReference type="EMBL" id="VUNQ01000013">
    <property type="protein sequence ID" value="MSU01297.1"/>
    <property type="molecule type" value="Genomic_DNA"/>
</dbReference>
<dbReference type="AlphaFoldDB" id="A0A6N7XU45"/>
<evidence type="ECO:0000313" key="8">
    <source>
        <dbReference type="EMBL" id="MSU01297.1"/>
    </source>
</evidence>
<dbReference type="InterPro" id="IPR027022">
    <property type="entry name" value="ABC_permease_BceB-typ"/>
</dbReference>
<keyword evidence="9" id="KW-1185">Reference proteome</keyword>
<keyword evidence="5 6" id="KW-0472">Membrane</keyword>
<comment type="similarity">
    <text evidence="6">Belongs to the ABC-4 integral membrane protein family.</text>
</comment>
<feature type="transmembrane region" description="Helical" evidence="6">
    <location>
        <begin position="53"/>
        <end position="76"/>
    </location>
</feature>
<dbReference type="PIRSF" id="PIRSF018968">
    <property type="entry name" value="ABC_permease_BceB"/>
    <property type="match status" value="1"/>
</dbReference>
<dbReference type="GO" id="GO:0005886">
    <property type="term" value="C:plasma membrane"/>
    <property type="evidence" value="ECO:0007669"/>
    <property type="project" value="UniProtKB-SubCell"/>
</dbReference>
<keyword evidence="4 6" id="KW-1133">Transmembrane helix</keyword>
<comment type="caution">
    <text evidence="8">The sequence shown here is derived from an EMBL/GenBank/DDBJ whole genome shotgun (WGS) entry which is preliminary data.</text>
</comment>
<dbReference type="Proteomes" id="UP000469523">
    <property type="component" value="Unassembled WGS sequence"/>
</dbReference>
<reference evidence="8 9" key="1">
    <citation type="submission" date="2019-09" db="EMBL/GenBank/DDBJ databases">
        <title>In-depth cultivation of the pig gut microbiome towards novel bacterial diversity and tailored functional studies.</title>
        <authorList>
            <person name="Wylensek D."/>
            <person name="Hitch T.C.A."/>
            <person name="Clavel T."/>
        </authorList>
    </citation>
    <scope>NUCLEOTIDE SEQUENCE [LARGE SCALE GENOMIC DNA]</scope>
    <source>
        <strain evidence="8 9">WCA3-693-APC-4?</strain>
    </source>
</reference>
<feature type="transmembrane region" description="Helical" evidence="6">
    <location>
        <begin position="511"/>
        <end position="535"/>
    </location>
</feature>
<feature type="transmembrane region" description="Helical" evidence="6">
    <location>
        <begin position="20"/>
        <end position="41"/>
    </location>
</feature>
<proteinExistence type="inferred from homology"/>
<gene>
    <name evidence="8" type="ORF">FYJ83_07445</name>
</gene>
<dbReference type="GO" id="GO:0055085">
    <property type="term" value="P:transmembrane transport"/>
    <property type="evidence" value="ECO:0007669"/>
    <property type="project" value="UniProtKB-UniRule"/>
</dbReference>
<dbReference type="RefSeq" id="WP_154439711.1">
    <property type="nucleotide sequence ID" value="NZ_JAHLPJ010000001.1"/>
</dbReference>
<comment type="subcellular location">
    <subcellularLocation>
        <location evidence="1 6">Cell membrane</location>
        <topology evidence="1 6">Multi-pass membrane protein</topology>
    </subcellularLocation>
</comment>
<feature type="transmembrane region" description="Helical" evidence="6">
    <location>
        <begin position="567"/>
        <end position="588"/>
    </location>
</feature>
<feature type="transmembrane region" description="Helical" evidence="6">
    <location>
        <begin position="600"/>
        <end position="619"/>
    </location>
</feature>
<organism evidence="8 9">
    <name type="scientific">Tissierella pigra</name>
    <dbReference type="NCBI Taxonomy" id="2607614"/>
    <lineage>
        <taxon>Bacteria</taxon>
        <taxon>Bacillati</taxon>
        <taxon>Bacillota</taxon>
        <taxon>Tissierellia</taxon>
        <taxon>Tissierellales</taxon>
        <taxon>Tissierellaceae</taxon>
        <taxon>Tissierella</taxon>
    </lineage>
</organism>
<evidence type="ECO:0000313" key="9">
    <source>
        <dbReference type="Proteomes" id="UP000469523"/>
    </source>
</evidence>
<protein>
    <submittedName>
        <fullName evidence="8">ABC transporter permease</fullName>
    </submittedName>
</protein>
<dbReference type="PANTHER" id="PTHR46795:SF3">
    <property type="entry name" value="ABC TRANSPORTER PERMEASE"/>
    <property type="match status" value="1"/>
</dbReference>
<keyword evidence="3 6" id="KW-0812">Transmembrane</keyword>
<evidence type="ECO:0000259" key="7">
    <source>
        <dbReference type="Pfam" id="PF02687"/>
    </source>
</evidence>
<feature type="transmembrane region" description="Helical" evidence="6">
    <location>
        <begin position="222"/>
        <end position="252"/>
    </location>
</feature>
<feature type="transmembrane region" description="Helical" evidence="6">
    <location>
        <begin position="151"/>
        <end position="174"/>
    </location>
</feature>
<name>A0A6N7XU45_9FIRM</name>
<evidence type="ECO:0000256" key="1">
    <source>
        <dbReference type="ARBA" id="ARBA00004651"/>
    </source>
</evidence>
<keyword evidence="2 6" id="KW-1003">Cell membrane</keyword>
<evidence type="ECO:0000256" key="4">
    <source>
        <dbReference type="ARBA" id="ARBA00022989"/>
    </source>
</evidence>
<evidence type="ECO:0000256" key="6">
    <source>
        <dbReference type="PIRNR" id="PIRNR018968"/>
    </source>
</evidence>
<keyword evidence="6" id="KW-0813">Transport</keyword>
<feature type="transmembrane region" description="Helical" evidence="6">
    <location>
        <begin position="109"/>
        <end position="131"/>
    </location>
</feature>
<feature type="transmembrane region" description="Helical" evidence="6">
    <location>
        <begin position="283"/>
        <end position="304"/>
    </location>
</feature>
<dbReference type="InterPro" id="IPR003838">
    <property type="entry name" value="ABC3_permease_C"/>
</dbReference>
<evidence type="ECO:0000256" key="5">
    <source>
        <dbReference type="ARBA" id="ARBA00023136"/>
    </source>
</evidence>
<dbReference type="PANTHER" id="PTHR46795">
    <property type="entry name" value="ABC TRANSPORTER PERMEASE-RELATED-RELATED"/>
    <property type="match status" value="1"/>
</dbReference>
<evidence type="ECO:0000256" key="2">
    <source>
        <dbReference type="ARBA" id="ARBA00022475"/>
    </source>
</evidence>
<feature type="transmembrane region" description="Helical" evidence="6">
    <location>
        <begin position="195"/>
        <end position="216"/>
    </location>
</feature>
<feature type="domain" description="ABC3 transporter permease C-terminal" evidence="7">
    <location>
        <begin position="62"/>
        <end position="177"/>
    </location>
</feature>
<accession>A0A6N7XU45</accession>
<evidence type="ECO:0000256" key="3">
    <source>
        <dbReference type="ARBA" id="ARBA00022692"/>
    </source>
</evidence>
<sequence>MTFKRLAFNNVWRDKWTYLAYFLSSIFSVLLFFLFSVSMFHPDLDKIQSGSSLSMAMGAGNILIYLFSFFFISYSIGSFLKNKQKILGVFILNGASKKQINKMIFIENMLVGVVAIIVAIILGLALTPLALMVSSYTLGIEGFNMYLPIKAIILTSGLFLGLFFLISIISPRFVRKEKVLNLLRSDKKDEKDIKISPFFMTLGIISIFALIILIILKKIELILSSTIGIFGIFLLGLVSLYFLIIVISKLVLELIIKSKHYYKKTNMLLIAEFKSKFRTNINMIFMVTILLIVAFSVTTLLYGMRKDVEVKTLESYPFNYIYIVNENTVNIREKLKALENTLSTKDGYVKSKFDILSLKDIAYTNIGIISEREYNKAAQKLNLKQMDLNSNEIFIVPGKKMRNFNLNDNSSLKILEGKSIDDLKIIGQGERLITPEGYFTNLLVIEDEFYNSLDKREFSINEVNVFNVHNWKEDLATANSLRQIVTDNGENLVGFFSAGSLYETEKMTKNLMLYIGSALSIIFILAVASIIYFRLITEKESEAIKYKNLMKTGLSKKEFSTIIYKNIGLLMYIPFIIATIFLFIQKWILASKLNLNYSKATVGGFIIFLVIQTIGYLMTVENYKKSILHLIK</sequence>